<dbReference type="OrthoDB" id="270584at2759"/>
<reference evidence="4 5" key="1">
    <citation type="submission" date="2014-04" db="EMBL/GenBank/DDBJ databases">
        <authorList>
            <consortium name="DOE Joint Genome Institute"/>
            <person name="Kuo A."/>
            <person name="Zuccaro A."/>
            <person name="Kohler A."/>
            <person name="Nagy L.G."/>
            <person name="Floudas D."/>
            <person name="Copeland A."/>
            <person name="Barry K.W."/>
            <person name="Cichocki N."/>
            <person name="Veneault-Fourrey C."/>
            <person name="LaButti K."/>
            <person name="Lindquist E.A."/>
            <person name="Lipzen A."/>
            <person name="Lundell T."/>
            <person name="Morin E."/>
            <person name="Murat C."/>
            <person name="Sun H."/>
            <person name="Tunlid A."/>
            <person name="Henrissat B."/>
            <person name="Grigoriev I.V."/>
            <person name="Hibbett D.S."/>
            <person name="Martin F."/>
            <person name="Nordberg H.P."/>
            <person name="Cantor M.N."/>
            <person name="Hua S.X."/>
        </authorList>
    </citation>
    <scope>NUCLEOTIDE SEQUENCE [LARGE SCALE GENOMIC DNA]</scope>
    <source>
        <strain evidence="4 5">MAFF 305830</strain>
    </source>
</reference>
<dbReference type="CDD" id="cd18799">
    <property type="entry name" value="SF2_C_EcoAI-like"/>
    <property type="match status" value="1"/>
</dbReference>
<dbReference type="GO" id="GO:0036121">
    <property type="term" value="F:double-stranded DNA helicase activity"/>
    <property type="evidence" value="ECO:0007669"/>
    <property type="project" value="TreeGrafter"/>
</dbReference>
<dbReference type="STRING" id="933852.A0A0C3BHF4"/>
<organism evidence="4 5">
    <name type="scientific">Serendipita vermifera MAFF 305830</name>
    <dbReference type="NCBI Taxonomy" id="933852"/>
    <lineage>
        <taxon>Eukaryota</taxon>
        <taxon>Fungi</taxon>
        <taxon>Dikarya</taxon>
        <taxon>Basidiomycota</taxon>
        <taxon>Agaricomycotina</taxon>
        <taxon>Agaricomycetes</taxon>
        <taxon>Sebacinales</taxon>
        <taxon>Serendipitaceae</taxon>
        <taxon>Serendipita</taxon>
    </lineage>
</organism>
<dbReference type="PANTHER" id="PTHR47396:SF1">
    <property type="entry name" value="ATP-DEPENDENT HELICASE IRC3-RELATED"/>
    <property type="match status" value="1"/>
</dbReference>
<keyword evidence="1" id="KW-0378">Hydrolase</keyword>
<reference evidence="5" key="2">
    <citation type="submission" date="2015-01" db="EMBL/GenBank/DDBJ databases">
        <title>Evolutionary Origins and Diversification of the Mycorrhizal Mutualists.</title>
        <authorList>
            <consortium name="DOE Joint Genome Institute"/>
            <consortium name="Mycorrhizal Genomics Consortium"/>
            <person name="Kohler A."/>
            <person name="Kuo A."/>
            <person name="Nagy L.G."/>
            <person name="Floudas D."/>
            <person name="Copeland A."/>
            <person name="Barry K.W."/>
            <person name="Cichocki N."/>
            <person name="Veneault-Fourrey C."/>
            <person name="LaButti K."/>
            <person name="Lindquist E.A."/>
            <person name="Lipzen A."/>
            <person name="Lundell T."/>
            <person name="Morin E."/>
            <person name="Murat C."/>
            <person name="Riley R."/>
            <person name="Ohm R."/>
            <person name="Sun H."/>
            <person name="Tunlid A."/>
            <person name="Henrissat B."/>
            <person name="Grigoriev I.V."/>
            <person name="Hibbett D.S."/>
            <person name="Martin F."/>
        </authorList>
    </citation>
    <scope>NUCLEOTIDE SEQUENCE [LARGE SCALE GENOMIC DNA]</scope>
    <source>
        <strain evidence="5">MAFF 305830</strain>
    </source>
</reference>
<dbReference type="HOGENOM" id="CLU_014765_0_1_1"/>
<evidence type="ECO:0000259" key="2">
    <source>
        <dbReference type="PROSITE" id="PS51192"/>
    </source>
</evidence>
<keyword evidence="1" id="KW-0067">ATP-binding</keyword>
<accession>A0A0C3BHF4</accession>
<feature type="domain" description="Helicase ATP-binding" evidence="2">
    <location>
        <begin position="64"/>
        <end position="222"/>
    </location>
</feature>
<dbReference type="PANTHER" id="PTHR47396">
    <property type="entry name" value="TYPE I RESTRICTION ENZYME ECOKI R PROTEIN"/>
    <property type="match status" value="1"/>
</dbReference>
<name>A0A0C3BHF4_SERVB</name>
<dbReference type="InterPro" id="IPR014001">
    <property type="entry name" value="Helicase_ATP-bd"/>
</dbReference>
<protein>
    <recommendedName>
        <fullName evidence="6">P-loop containing nucleoside triphosphate hydrolase protein</fullName>
    </recommendedName>
</protein>
<dbReference type="Pfam" id="PF04851">
    <property type="entry name" value="ResIII"/>
    <property type="match status" value="1"/>
</dbReference>
<gene>
    <name evidence="4" type="ORF">M408DRAFT_65909</name>
</gene>
<dbReference type="GO" id="GO:0005524">
    <property type="term" value="F:ATP binding"/>
    <property type="evidence" value="ECO:0007669"/>
    <property type="project" value="InterPro"/>
</dbReference>
<dbReference type="AlphaFoldDB" id="A0A0C3BHF4"/>
<dbReference type="InterPro" id="IPR001650">
    <property type="entry name" value="Helicase_C-like"/>
</dbReference>
<dbReference type="InterPro" id="IPR027417">
    <property type="entry name" value="P-loop_NTPase"/>
</dbReference>
<proteinExistence type="predicted"/>
<dbReference type="PROSITE" id="PS51194">
    <property type="entry name" value="HELICASE_CTER"/>
    <property type="match status" value="1"/>
</dbReference>
<dbReference type="PROSITE" id="PS51192">
    <property type="entry name" value="HELICASE_ATP_BIND_1"/>
    <property type="match status" value="1"/>
</dbReference>
<dbReference type="SMART" id="SM00490">
    <property type="entry name" value="HELICc"/>
    <property type="match status" value="1"/>
</dbReference>
<dbReference type="GO" id="GO:0070125">
    <property type="term" value="P:mitochondrial translational elongation"/>
    <property type="evidence" value="ECO:0007669"/>
    <property type="project" value="TreeGrafter"/>
</dbReference>
<dbReference type="InterPro" id="IPR050742">
    <property type="entry name" value="Helicase_Restrict-Modif_Enz"/>
</dbReference>
<dbReference type="GO" id="GO:0000403">
    <property type="term" value="F:Y-form DNA binding"/>
    <property type="evidence" value="ECO:0007669"/>
    <property type="project" value="TreeGrafter"/>
</dbReference>
<dbReference type="SMART" id="SM00487">
    <property type="entry name" value="DEXDc"/>
    <property type="match status" value="1"/>
</dbReference>
<sequence>MKLINLRFRAYRILSLRTASTCIRHIHSSGVKNSQGEWQLRAYQDECISACLTAIDKGINRIGVSLPTGSGKTTTFVALLHQLPVNEMRPEATKSIIIVNSVHLANQTVQQVKKLYPNTTVEVERGEHVATGKADITVSTFQTLRRRLHKYPPERVKAVIVDEAHHAAAPTYISILSHFDPRISPTGLEITTHSPPIIGFSATFTRHDDRPLGKVFQAIVYHRDFLDMIKAEWLCDVRFTTVMAQIDLSSIETSDTGDFKSAELGRVMNTNKMNAAIAQSWLEKAANRKSTIIFCADLAHVHGVTNEFRKKGVDAHSVDGKTPEKAREQLLRDFRAGNFPVIVNCGVLLEGADFPNIDCVMVARPTCSRNLFAQMIGRGMRLSPETGKQNCHIIDFVDSRRDMEDVFSTSSLFQLHPHDGIEGFVQEFRRRDID</sequence>
<keyword evidence="1" id="KW-0547">Nucleotide-binding</keyword>
<evidence type="ECO:0000313" key="5">
    <source>
        <dbReference type="Proteomes" id="UP000054097"/>
    </source>
</evidence>
<dbReference type="EMBL" id="KN824283">
    <property type="protein sequence ID" value="KIM30906.1"/>
    <property type="molecule type" value="Genomic_DNA"/>
</dbReference>
<dbReference type="Gene3D" id="3.40.50.300">
    <property type="entry name" value="P-loop containing nucleotide triphosphate hydrolases"/>
    <property type="match status" value="2"/>
</dbReference>
<dbReference type="InterPro" id="IPR006935">
    <property type="entry name" value="Helicase/UvrB_N"/>
</dbReference>
<evidence type="ECO:0000259" key="3">
    <source>
        <dbReference type="PROSITE" id="PS51194"/>
    </source>
</evidence>
<keyword evidence="1" id="KW-0347">Helicase</keyword>
<dbReference type="SUPFAM" id="SSF52540">
    <property type="entry name" value="P-loop containing nucleoside triphosphate hydrolases"/>
    <property type="match status" value="1"/>
</dbReference>
<dbReference type="GO" id="GO:0005759">
    <property type="term" value="C:mitochondrial matrix"/>
    <property type="evidence" value="ECO:0007669"/>
    <property type="project" value="TreeGrafter"/>
</dbReference>
<evidence type="ECO:0000313" key="4">
    <source>
        <dbReference type="EMBL" id="KIM30906.1"/>
    </source>
</evidence>
<keyword evidence="5" id="KW-1185">Reference proteome</keyword>
<dbReference type="Proteomes" id="UP000054097">
    <property type="component" value="Unassembled WGS sequence"/>
</dbReference>
<dbReference type="GO" id="GO:0016787">
    <property type="term" value="F:hydrolase activity"/>
    <property type="evidence" value="ECO:0007669"/>
    <property type="project" value="InterPro"/>
</dbReference>
<evidence type="ECO:0008006" key="6">
    <source>
        <dbReference type="Google" id="ProtNLM"/>
    </source>
</evidence>
<dbReference type="Pfam" id="PF00271">
    <property type="entry name" value="Helicase_C"/>
    <property type="match status" value="1"/>
</dbReference>
<dbReference type="GO" id="GO:0032042">
    <property type="term" value="P:mitochondrial DNA metabolic process"/>
    <property type="evidence" value="ECO:0007669"/>
    <property type="project" value="TreeGrafter"/>
</dbReference>
<feature type="domain" description="Helicase C-terminal" evidence="3">
    <location>
        <begin position="277"/>
        <end position="434"/>
    </location>
</feature>
<evidence type="ECO:0000256" key="1">
    <source>
        <dbReference type="ARBA" id="ARBA00022806"/>
    </source>
</evidence>
<dbReference type="GO" id="GO:0061749">
    <property type="term" value="F:forked DNA-dependent helicase activity"/>
    <property type="evidence" value="ECO:0007669"/>
    <property type="project" value="TreeGrafter"/>
</dbReference>